<sequence length="197" mass="21155">MLSPEIFGIRSAKHRTPSPGNVSFSIRPAPWDSQRLLVHPAGYPIESPPVLSLVASKQANPNVVLSRGWGGGPFDVIGTAELPSMFGFTSHLTLRGEPLNMRMSQMSGSFSLDHKCMGPVKWKTDGISGKTLELRDRSGTRLAKFGSRGHSGEKYIEMVAGDECFVELVLLSGMTARAVNKTISEATAEVMSPVVGA</sequence>
<protein>
    <submittedName>
        <fullName evidence="1">Uncharacterized protein</fullName>
    </submittedName>
</protein>
<keyword evidence="2" id="KW-1185">Reference proteome</keyword>
<organism evidence="1 2">
    <name type="scientific">Penicillium capsulatum</name>
    <dbReference type="NCBI Taxonomy" id="69766"/>
    <lineage>
        <taxon>Eukaryota</taxon>
        <taxon>Fungi</taxon>
        <taxon>Dikarya</taxon>
        <taxon>Ascomycota</taxon>
        <taxon>Pezizomycotina</taxon>
        <taxon>Eurotiomycetes</taxon>
        <taxon>Eurotiomycetidae</taxon>
        <taxon>Eurotiales</taxon>
        <taxon>Aspergillaceae</taxon>
        <taxon>Penicillium</taxon>
    </lineage>
</organism>
<comment type="caution">
    <text evidence="1">The sequence shown here is derived from an EMBL/GenBank/DDBJ whole genome shotgun (WGS) entry which is preliminary data.</text>
</comment>
<reference evidence="1" key="2">
    <citation type="journal article" date="2023" name="IMA Fungus">
        <title>Comparative genomic study of the Penicillium genus elucidates a diverse pangenome and 15 lateral gene transfer events.</title>
        <authorList>
            <person name="Petersen C."/>
            <person name="Sorensen T."/>
            <person name="Nielsen M.R."/>
            <person name="Sondergaard T.E."/>
            <person name="Sorensen J.L."/>
            <person name="Fitzpatrick D.A."/>
            <person name="Frisvad J.C."/>
            <person name="Nielsen K.L."/>
        </authorList>
    </citation>
    <scope>NUCLEOTIDE SEQUENCE</scope>
    <source>
        <strain evidence="1">IBT 21917</strain>
    </source>
</reference>
<dbReference type="EMBL" id="JAPQKO010000002">
    <property type="protein sequence ID" value="KAJ5179475.1"/>
    <property type="molecule type" value="Genomic_DNA"/>
</dbReference>
<reference evidence="1" key="1">
    <citation type="submission" date="2022-11" db="EMBL/GenBank/DDBJ databases">
        <authorList>
            <person name="Petersen C."/>
        </authorList>
    </citation>
    <scope>NUCLEOTIDE SEQUENCE</scope>
    <source>
        <strain evidence="1">IBT 21917</strain>
    </source>
</reference>
<proteinExistence type="predicted"/>
<name>A0A9W9IM20_9EURO</name>
<dbReference type="OrthoDB" id="4725912at2759"/>
<evidence type="ECO:0000313" key="1">
    <source>
        <dbReference type="EMBL" id="KAJ5179475.1"/>
    </source>
</evidence>
<evidence type="ECO:0000313" key="2">
    <source>
        <dbReference type="Proteomes" id="UP001146351"/>
    </source>
</evidence>
<gene>
    <name evidence="1" type="ORF">N7492_002685</name>
</gene>
<accession>A0A9W9IM20</accession>
<dbReference type="Proteomes" id="UP001146351">
    <property type="component" value="Unassembled WGS sequence"/>
</dbReference>
<dbReference type="AlphaFoldDB" id="A0A9W9IM20"/>